<accession>A0A6L9MKI8</accession>
<gene>
    <name evidence="1" type="ORF">GTW51_14945</name>
</gene>
<organism evidence="1 2">
    <name type="scientific">Aurantimonas aggregata</name>
    <dbReference type="NCBI Taxonomy" id="2047720"/>
    <lineage>
        <taxon>Bacteria</taxon>
        <taxon>Pseudomonadati</taxon>
        <taxon>Pseudomonadota</taxon>
        <taxon>Alphaproteobacteria</taxon>
        <taxon>Hyphomicrobiales</taxon>
        <taxon>Aurantimonadaceae</taxon>
        <taxon>Aurantimonas</taxon>
    </lineage>
</organism>
<dbReference type="Proteomes" id="UP000476332">
    <property type="component" value="Unassembled WGS sequence"/>
</dbReference>
<keyword evidence="2" id="KW-1185">Reference proteome</keyword>
<dbReference type="AlphaFoldDB" id="A0A6L9MKI8"/>
<reference evidence="1 2" key="1">
    <citation type="submission" date="2020-01" db="EMBL/GenBank/DDBJ databases">
        <title>Genomes of bacteria type strains.</title>
        <authorList>
            <person name="Chen J."/>
            <person name="Zhu S."/>
            <person name="Chen J."/>
        </authorList>
    </citation>
    <scope>NUCLEOTIDE SEQUENCE [LARGE SCALE GENOMIC DNA]</scope>
    <source>
        <strain evidence="1 2">KCTC 52919</strain>
    </source>
</reference>
<protein>
    <submittedName>
        <fullName evidence="1">Uncharacterized protein</fullName>
    </submittedName>
</protein>
<evidence type="ECO:0000313" key="1">
    <source>
        <dbReference type="EMBL" id="NDV88000.1"/>
    </source>
</evidence>
<comment type="caution">
    <text evidence="1">The sequence shown here is derived from an EMBL/GenBank/DDBJ whole genome shotgun (WGS) entry which is preliminary data.</text>
</comment>
<sequence>MTRLDHQPHGRPAALAPLDPAIRRALQALHRARPLGLARTTGGFRGIADHVDTGTGLVLKDQGLARIDHAGHYPRLKINRAGRSALKKEGSS</sequence>
<name>A0A6L9MKI8_9HYPH</name>
<dbReference type="EMBL" id="JAAAMJ010000012">
    <property type="protein sequence ID" value="NDV88000.1"/>
    <property type="molecule type" value="Genomic_DNA"/>
</dbReference>
<dbReference type="RefSeq" id="WP_163044834.1">
    <property type="nucleotide sequence ID" value="NZ_JAAAMJ010000012.1"/>
</dbReference>
<evidence type="ECO:0000313" key="2">
    <source>
        <dbReference type="Proteomes" id="UP000476332"/>
    </source>
</evidence>
<proteinExistence type="predicted"/>